<sequence>MSGGGRMGEPVRQGGGSTRVIALAGAPGERQSWDRSTATVYLWGLIEWLLVTNSLQVSSRVRIAALRAFGAKIGENVIFRPRTRVRFPWKLSIGDNSWIGEGVWIHNQDIVQIGHDVVISQETFLSTGSHAYGTDMALKTLPITIEDGAWITARCVVLGGAILGKSALVTPLTCVRGTVPPGVIWSVDGVVRQRFDLEEESEADAD</sequence>
<accession>A0A1J5QUW9</accession>
<evidence type="ECO:0000313" key="3">
    <source>
        <dbReference type="EMBL" id="OIQ87465.1"/>
    </source>
</evidence>
<proteinExistence type="inferred from homology"/>
<evidence type="ECO:0000256" key="2">
    <source>
        <dbReference type="ARBA" id="ARBA00022679"/>
    </source>
</evidence>
<dbReference type="PANTHER" id="PTHR23416:SF23">
    <property type="entry name" value="ACETYLTRANSFERASE C18B11.09C-RELATED"/>
    <property type="match status" value="1"/>
</dbReference>
<gene>
    <name evidence="3" type="primary">lacA_3</name>
    <name evidence="3" type="ORF">GALL_306710</name>
</gene>
<dbReference type="EC" id="2.3.1.18" evidence="3"/>
<dbReference type="InterPro" id="IPR051159">
    <property type="entry name" value="Hexapeptide_acetyltransf"/>
</dbReference>
<comment type="similarity">
    <text evidence="1">Belongs to the transferase hexapeptide repeat family.</text>
</comment>
<name>A0A1J5QUW9_9ZZZZ</name>
<dbReference type="PANTHER" id="PTHR23416">
    <property type="entry name" value="SIALIC ACID SYNTHASE-RELATED"/>
    <property type="match status" value="1"/>
</dbReference>
<dbReference type="GO" id="GO:0008870">
    <property type="term" value="F:galactoside O-acetyltransferase activity"/>
    <property type="evidence" value="ECO:0007669"/>
    <property type="project" value="UniProtKB-EC"/>
</dbReference>
<dbReference type="InterPro" id="IPR011004">
    <property type="entry name" value="Trimer_LpxA-like_sf"/>
</dbReference>
<organism evidence="3">
    <name type="scientific">mine drainage metagenome</name>
    <dbReference type="NCBI Taxonomy" id="410659"/>
    <lineage>
        <taxon>unclassified sequences</taxon>
        <taxon>metagenomes</taxon>
        <taxon>ecological metagenomes</taxon>
    </lineage>
</organism>
<comment type="caution">
    <text evidence="3">The sequence shown here is derived from an EMBL/GenBank/DDBJ whole genome shotgun (WGS) entry which is preliminary data.</text>
</comment>
<dbReference type="EMBL" id="MLJW01000421">
    <property type="protein sequence ID" value="OIQ87465.1"/>
    <property type="molecule type" value="Genomic_DNA"/>
</dbReference>
<dbReference type="GO" id="GO:0005829">
    <property type="term" value="C:cytosol"/>
    <property type="evidence" value="ECO:0007669"/>
    <property type="project" value="TreeGrafter"/>
</dbReference>
<protein>
    <submittedName>
        <fullName evidence="3">Galactoside O-acetyltransferase</fullName>
        <ecNumber evidence="3">2.3.1.18</ecNumber>
    </submittedName>
</protein>
<dbReference type="Gene3D" id="2.160.10.10">
    <property type="entry name" value="Hexapeptide repeat proteins"/>
    <property type="match status" value="1"/>
</dbReference>
<dbReference type="SUPFAM" id="SSF51161">
    <property type="entry name" value="Trimeric LpxA-like enzymes"/>
    <property type="match status" value="1"/>
</dbReference>
<keyword evidence="3" id="KW-0012">Acyltransferase</keyword>
<evidence type="ECO:0000256" key="1">
    <source>
        <dbReference type="ARBA" id="ARBA00007274"/>
    </source>
</evidence>
<dbReference type="AlphaFoldDB" id="A0A1J5QUW9"/>
<keyword evidence="2 3" id="KW-0808">Transferase</keyword>
<reference evidence="3" key="1">
    <citation type="submission" date="2016-10" db="EMBL/GenBank/DDBJ databases">
        <title>Sequence of Gallionella enrichment culture.</title>
        <authorList>
            <person name="Poehlein A."/>
            <person name="Muehling M."/>
            <person name="Daniel R."/>
        </authorList>
    </citation>
    <scope>NUCLEOTIDE SEQUENCE</scope>
</reference>